<name>A0ABP0ELA9_9ASCO</name>
<sequence length="93" mass="10399">MSNEQTNNKDQLQKQLGELGDIIHNKLGEQGKDSTQADDAVKKVQDFVGDAYGKVEKSDNKEKTQNEIAQNLLGKFEQYAGKGETNKVEEKKD</sequence>
<organism evidence="1 2">
    <name type="scientific">[Candida] anglica</name>
    <dbReference type="NCBI Taxonomy" id="148631"/>
    <lineage>
        <taxon>Eukaryota</taxon>
        <taxon>Fungi</taxon>
        <taxon>Dikarya</taxon>
        <taxon>Ascomycota</taxon>
        <taxon>Saccharomycotina</taxon>
        <taxon>Pichiomycetes</taxon>
        <taxon>Debaryomycetaceae</taxon>
        <taxon>Kurtzmaniella</taxon>
    </lineage>
</organism>
<proteinExistence type="predicted"/>
<evidence type="ECO:0000313" key="1">
    <source>
        <dbReference type="EMBL" id="CAK7916085.1"/>
    </source>
</evidence>
<evidence type="ECO:0008006" key="3">
    <source>
        <dbReference type="Google" id="ProtNLM"/>
    </source>
</evidence>
<dbReference type="Proteomes" id="UP001497600">
    <property type="component" value="Chromosome G"/>
</dbReference>
<reference evidence="1 2" key="1">
    <citation type="submission" date="2024-01" db="EMBL/GenBank/DDBJ databases">
        <authorList>
            <consortium name="Genoscope - CEA"/>
            <person name="William W."/>
        </authorList>
    </citation>
    <scope>NUCLEOTIDE SEQUENCE [LARGE SCALE GENOMIC DNA]</scope>
    <source>
        <strain evidence="1 2">29B2s-10</strain>
    </source>
</reference>
<evidence type="ECO:0000313" key="2">
    <source>
        <dbReference type="Proteomes" id="UP001497600"/>
    </source>
</evidence>
<gene>
    <name evidence="1" type="ORF">CAAN4_G02234</name>
</gene>
<dbReference type="EMBL" id="OZ004259">
    <property type="protein sequence ID" value="CAK7916085.1"/>
    <property type="molecule type" value="Genomic_DNA"/>
</dbReference>
<accession>A0ABP0ELA9</accession>
<protein>
    <recommendedName>
        <fullName evidence="3">CsbD-like domain-containing protein</fullName>
    </recommendedName>
</protein>
<keyword evidence="2" id="KW-1185">Reference proteome</keyword>